<gene>
    <name evidence="1" type="ORF">GCM10010492_13370</name>
</gene>
<name>A0ABP3CW55_9PSEU</name>
<evidence type="ECO:0000313" key="1">
    <source>
        <dbReference type="EMBL" id="GAA0216864.1"/>
    </source>
</evidence>
<dbReference type="Proteomes" id="UP001500416">
    <property type="component" value="Unassembled WGS sequence"/>
</dbReference>
<accession>A0ABP3CW55</accession>
<reference evidence="2" key="1">
    <citation type="journal article" date="2019" name="Int. J. Syst. Evol. Microbiol.">
        <title>The Global Catalogue of Microorganisms (GCM) 10K type strain sequencing project: providing services to taxonomists for standard genome sequencing and annotation.</title>
        <authorList>
            <consortium name="The Broad Institute Genomics Platform"/>
            <consortium name="The Broad Institute Genome Sequencing Center for Infectious Disease"/>
            <person name="Wu L."/>
            <person name="Ma J."/>
        </authorList>
    </citation>
    <scope>NUCLEOTIDE SEQUENCE [LARGE SCALE GENOMIC DNA]</scope>
    <source>
        <strain evidence="2">JCM 3380</strain>
    </source>
</reference>
<keyword evidence="2" id="KW-1185">Reference proteome</keyword>
<sequence>MARSGELAAYAGAVTGEARRRLRAATYEVVQPVVFHQLTRRLELNRGHRACAVAVSRLEDPCLDRFHDDMDAVIEDVFRNARVPVHNLEGWVSRRLTLATVNGYRRRRGERGALQRPRVPRWLAARLGGDPALTALAVEVLEFVGNDATAGPRVWPTERWAERRAAGDGWEAAHRAVLRDLDTVLGAMRARPAWFEAYVERPLGRKPHAAAPLPPGEVPLPVVAETDGLLVELAGLAVDSIEDRLARGENPRRAVVDVVTAVFGPGAAPSGPAVERVLAVLGTRG</sequence>
<evidence type="ECO:0000313" key="2">
    <source>
        <dbReference type="Proteomes" id="UP001500416"/>
    </source>
</evidence>
<proteinExistence type="predicted"/>
<dbReference type="EMBL" id="BAAABU010000002">
    <property type="protein sequence ID" value="GAA0216864.1"/>
    <property type="molecule type" value="Genomic_DNA"/>
</dbReference>
<protein>
    <submittedName>
        <fullName evidence="1">Uncharacterized protein</fullName>
    </submittedName>
</protein>
<comment type="caution">
    <text evidence="1">The sequence shown here is derived from an EMBL/GenBank/DDBJ whole genome shotgun (WGS) entry which is preliminary data.</text>
</comment>
<organism evidence="1 2">
    <name type="scientific">Saccharothrix mutabilis subsp. mutabilis</name>
    <dbReference type="NCBI Taxonomy" id="66855"/>
    <lineage>
        <taxon>Bacteria</taxon>
        <taxon>Bacillati</taxon>
        <taxon>Actinomycetota</taxon>
        <taxon>Actinomycetes</taxon>
        <taxon>Pseudonocardiales</taxon>
        <taxon>Pseudonocardiaceae</taxon>
        <taxon>Saccharothrix</taxon>
    </lineage>
</organism>